<dbReference type="InterPro" id="IPR042070">
    <property type="entry name" value="PucR_C-HTH_sf"/>
</dbReference>
<reference evidence="3" key="1">
    <citation type="submission" date="2016-10" db="EMBL/GenBank/DDBJ databases">
        <authorList>
            <person name="Varghese N."/>
            <person name="Submissions S."/>
        </authorList>
    </citation>
    <scope>NUCLEOTIDE SEQUENCE [LARGE SCALE GENOMIC DNA]</scope>
    <source>
        <strain evidence="3">CGMCC 4.578</strain>
    </source>
</reference>
<protein>
    <submittedName>
        <fullName evidence="2">PucR C-terminal helix-turn-helix domain-containing protein</fullName>
    </submittedName>
</protein>
<organism evidence="2 3">
    <name type="scientific">Lentzea flaviverrucosa</name>
    <dbReference type="NCBI Taxonomy" id="200379"/>
    <lineage>
        <taxon>Bacteria</taxon>
        <taxon>Bacillati</taxon>
        <taxon>Actinomycetota</taxon>
        <taxon>Actinomycetes</taxon>
        <taxon>Pseudonocardiales</taxon>
        <taxon>Pseudonocardiaceae</taxon>
        <taxon>Lentzea</taxon>
    </lineage>
</organism>
<accession>A0A1H9XSH8</accession>
<dbReference type="Proteomes" id="UP000199028">
    <property type="component" value="Unassembled WGS sequence"/>
</dbReference>
<dbReference type="PANTHER" id="PTHR33744">
    <property type="entry name" value="CARBOHYDRATE DIACID REGULATOR"/>
    <property type="match status" value="1"/>
</dbReference>
<name>A0A1H9XSH8_9PSEU</name>
<dbReference type="InterPro" id="IPR025736">
    <property type="entry name" value="PucR_C-HTH_dom"/>
</dbReference>
<dbReference type="OrthoDB" id="4534407at2"/>
<proteinExistence type="predicted"/>
<dbReference type="EMBL" id="FOFT01000017">
    <property type="protein sequence ID" value="SES48999.1"/>
    <property type="molecule type" value="Genomic_DNA"/>
</dbReference>
<feature type="domain" description="PucR C-terminal helix-turn-helix" evidence="1">
    <location>
        <begin position="321"/>
        <end position="378"/>
    </location>
</feature>
<dbReference type="Pfam" id="PF13556">
    <property type="entry name" value="HTH_30"/>
    <property type="match status" value="1"/>
</dbReference>
<gene>
    <name evidence="2" type="ORF">SAMN05216195_11735</name>
</gene>
<evidence type="ECO:0000259" key="1">
    <source>
        <dbReference type="Pfam" id="PF13556"/>
    </source>
</evidence>
<sequence length="403" mass="42811">MPSRNVELVIGSRQDSLEFAPSDPSSQVRHLASGLVDRIHDHLLASVDEAPCVHAAVARCLAEVVATCIAGAGALSCCTQEVLSLIRNTGRQCSAASRPADGVAVMVSSLTSTAMDVVTSDPRLSTEVEMIAMAREITTISAQLLRELFEGVRDGRTQQVPAKPLAVKLLSGRVDQVADPSALAPAYAIAALRSPDAATMDRVVKAVRQDRETEKLSVLAPNGAYVLAPVSDDRALRSFGQSLWDRVGGDLWIGLSWKPLAEIPSGQQQAADIVRLAVASGRRPGLFGLEQVIVDFAVLSHPATASLLAKVVEGLAGNSILHHTLKCFIAAEGNRGRAARQLVIHRSTLEYRLARIEEITGYQPTSTRGLLMLSSAMTAHALATTKSAELPHIGDRYGRGLSA</sequence>
<evidence type="ECO:0000313" key="3">
    <source>
        <dbReference type="Proteomes" id="UP000199028"/>
    </source>
</evidence>
<dbReference type="InterPro" id="IPR051448">
    <property type="entry name" value="CdaR-like_regulators"/>
</dbReference>
<keyword evidence="3" id="KW-1185">Reference proteome</keyword>
<dbReference type="Gene3D" id="1.10.10.2840">
    <property type="entry name" value="PucR C-terminal helix-turn-helix domain"/>
    <property type="match status" value="1"/>
</dbReference>
<dbReference type="AlphaFoldDB" id="A0A1H9XSH8"/>
<evidence type="ECO:0000313" key="2">
    <source>
        <dbReference type="EMBL" id="SES48999.1"/>
    </source>
</evidence>